<comment type="caution">
    <text evidence="5">The sequence shown here is derived from an EMBL/GenBank/DDBJ whole genome shotgun (WGS) entry which is preliminary data.</text>
</comment>
<dbReference type="PROSITE" id="PS50012">
    <property type="entry name" value="RCC1_3"/>
    <property type="match status" value="27"/>
</dbReference>
<proteinExistence type="predicted"/>
<dbReference type="PRINTS" id="PR00633">
    <property type="entry name" value="RCCNDNSATION"/>
</dbReference>
<dbReference type="InterPro" id="IPR000408">
    <property type="entry name" value="Reg_chr_condens"/>
</dbReference>
<dbReference type="PANTHER" id="PTHR22870">
    <property type="entry name" value="REGULATOR OF CHROMOSOME CONDENSATION"/>
    <property type="match status" value="1"/>
</dbReference>
<gene>
    <name evidence="5" type="ORF">CRD59_02275</name>
</gene>
<feature type="domain" description="RCC1-like" evidence="4">
    <location>
        <begin position="857"/>
        <end position="1082"/>
    </location>
</feature>
<dbReference type="Pfam" id="PF09479">
    <property type="entry name" value="Flg_new"/>
    <property type="match status" value="5"/>
</dbReference>
<evidence type="ECO:0000256" key="2">
    <source>
        <dbReference type="ARBA" id="ARBA00022737"/>
    </source>
</evidence>
<feature type="domain" description="RCC1-like" evidence="4">
    <location>
        <begin position="1910"/>
        <end position="2135"/>
    </location>
</feature>
<evidence type="ECO:0000313" key="5">
    <source>
        <dbReference type="EMBL" id="RBP99879.1"/>
    </source>
</evidence>
<dbReference type="SUPFAM" id="SSF50985">
    <property type="entry name" value="RCC1/BLIP-II"/>
    <property type="match status" value="5"/>
</dbReference>
<dbReference type="InterPro" id="IPR058923">
    <property type="entry name" value="RCC1-like_dom"/>
</dbReference>
<dbReference type="EMBL" id="PDCH01000002">
    <property type="protein sequence ID" value="RBP99879.1"/>
    <property type="molecule type" value="Genomic_DNA"/>
</dbReference>
<keyword evidence="2" id="KW-0677">Repeat</keyword>
<dbReference type="InterPro" id="IPR009091">
    <property type="entry name" value="RCC1/BLIP-II"/>
</dbReference>
<sequence>MVIADVGDAMVNSFVALQAASFKAEYSVGFDLGGASGYTPATQMVSEGDTVMEPSAPNRTGFRFTGWYTQYGSPWNFNTPVTSNMTLTAHWDRLDKKYTVHFDLGDAPGSAPAEQTVDEAVNPYPVRPADPTWKGHYFVGWFDDKGEVFDFGGPLSRDATLTARWSKSSFGLSPVQGMTKGGTPVTVTAPDGVRVQFSEVSAGDGFSAALSTDGYIYTWGQNNKGQLGDGTRTNRTVPKRVDTPAGVRFSSVSTGYLYTAAISSDGLVYGWGLNWGQLGNNSGANTSVPVRFQSPKGVRISQIATGYYQMLALGDDGNIYAAGWNGEGQVGDGTKTTRLIPVKLEPPTGERYVQVAAGYHHSMALTNTGKIYAWGYRASGRLGTDGSNPTVPQLVNTPANMYFTRIAAGGDFSAAINSDGDVYAWGANDYGQLGNGTTVSGTPGRVDLPSGEAASAIAAGDEHMLAITTSGHLYAWGDNTQGQLGINSTSNIVYPWAVTLPASATAVNMAAGVNHTLATSNDGRIYAWGGNAYGQLNDGTVAAKSSPAAAQDLTLGIASVEFDTSKATGSFDGKSSKWKGKAPAHKVGKVAVKVHWSIGHDEQPVQVLSYEYLDKYTVHFDLGDAPGSAPADQTFISNEGKSVDRPANPTWKGHQFMGWFTGQGRPWDFSTVIDDDVQLTARWDAYAFAMTPKSGPREGGTTVSIRSGDRPNVRFTRVVSGSDFSVGLGADGLLYAWGSNYKGQLGDGSYRPAAAGKAEVAGVSSVSPVRVRTPVGVTFSRVVAGPQSALALGSDGSVYGWGVNWGELGDGSDVNRGAPVRFGSPKGVRIVGLAAGDYHALALGDDGKLYVSGYDNAGQLGVGGGNRVSPVVLDAPAGHRFVRVAAGGMYSLALTEDGRLYAWGANGQGQLGMSGSGPDSPRLVETNGVSLREVMAVGGTSAAVGSTGDVYMWGANGDGQLGDGSSVDSSSLRKLVLPGGARVAGLALGSSHAVAVDAAGRVYAWGANGSGQLGDGSSSGSSSPRLVSLPSGVVAAGVGAGRAQSFAVGATGEVYAWGANNAGQLGDGGTTNRTTPTKDQAVQMTITNVKFDGTTASGTFDPAQGRWAGTSPKHASGDVTVRVEWAIGRAQQDPVLFTYHYFYAYTVHFNLGDASGTAPGKAELREDSGLLLKRPQNPSWGTHIFMGWFTAKGQPWDFAQDVSSDMTLTAKWDTYRFTLTPPKGTKRGGTDVGISAGGGTGPRFAQVVGGQTFSAALGGDGAVYTWGANDKGQLGVGEGTGFVAKTPMRVHAPAGLTFTSVAAGPLHAIAVGSDGQAYAWGWNWGQLGNNDPGKANTNVPVHYQTPQGVRIVQVAAGYYHSLALGDDGKVYAAGWNGYGQIGNGSSNSGQYVIKPVAIDPPAGKRFVDIGAGRFHSVALTDDGKAWAWGSNGSGRLGTTSSDTTTPQPVSMPKGVQFAQITAGDAYSAAVSTSGDVYTWGDNEQGQLGFGNNANKSAPSKVGLPAGTRVQRIATGNGHMLALTDTGKLYAWGSSAKGQLGRGDTTGSNTPVEISVPKGKTYGAVGAGYEHSLATSGTGELYVWGSNSDSQLGDGGSKNRNAPKPVDKFDVHITGVKFDGNNATYPHMDTAKNAWTGKTPAHATAGNVDVALTWDVAGGEQYPATLSYRYLDVYTVRFSLAGAPGNVPAPQEFTEGDGKPVVRPDSPSWKGRSFMGWFNAAGEPWDFGRSVTADMTLAARWFAPGFSLAPNQGPSAGDEPVTLNAPENAGTRFTRVVSGSDFSVGLGADGLLYAWGSNYKGQLGDGSYRPAAAGKAEVAGVSSVSPVRVRTPVGVTFSRVVAGPQSALALGSDGSVYGWGVNWGELGDGSDVNRGAPVRFGSPKGVRIVGLAAGDYHALALGDDGKLYVSGYDNAGQLGVGGGNRVSPVVLDAPAGHRFVRVAAGGMYSLALTEDGRLYAWGANGQGQLGMSGSGPDSPRLVETNGVSLREVMAVGGTSAAVGSTGDVYMWGANGDGQLGDGSSVDSSSLRKLVLPGGARVAGLALGSSHAVAVDAAGRVYAWGANGSGQLGDGSSSGSSSPRLVSLPSGVVAAGVGAGRAQSFAVGATGEVYAWGANNAGQLGDGGTTNRTTPTK</sequence>
<evidence type="ECO:0000256" key="1">
    <source>
        <dbReference type="ARBA" id="ARBA00004196"/>
    </source>
</evidence>
<dbReference type="Pfam" id="PF25390">
    <property type="entry name" value="WD40_RLD"/>
    <property type="match status" value="4"/>
</dbReference>
<protein>
    <recommendedName>
        <fullName evidence="4">RCC1-like domain-containing protein</fullName>
    </recommendedName>
</protein>
<evidence type="ECO:0000256" key="3">
    <source>
        <dbReference type="SAM" id="MobiDB-lite"/>
    </source>
</evidence>
<feature type="compositionally biased region" description="Polar residues" evidence="3">
    <location>
        <begin position="1436"/>
        <end position="1448"/>
    </location>
</feature>
<dbReference type="Proteomes" id="UP000252345">
    <property type="component" value="Unassembled WGS sequence"/>
</dbReference>
<dbReference type="PROSITE" id="PS00626">
    <property type="entry name" value="RCC1_2"/>
    <property type="match status" value="6"/>
</dbReference>
<evidence type="ECO:0000313" key="6">
    <source>
        <dbReference type="Proteomes" id="UP000252345"/>
    </source>
</evidence>
<dbReference type="InterPro" id="IPR042229">
    <property type="entry name" value="Listeria/Bacterioides_rpt_sf"/>
</dbReference>
<dbReference type="OrthoDB" id="9763188at2"/>
<feature type="region of interest" description="Disordered" evidence="3">
    <location>
        <begin position="1430"/>
        <end position="1450"/>
    </location>
</feature>
<feature type="non-terminal residue" evidence="5">
    <location>
        <position position="2135"/>
    </location>
</feature>
<evidence type="ECO:0000259" key="4">
    <source>
        <dbReference type="Pfam" id="PF25390"/>
    </source>
</evidence>
<dbReference type="PANTHER" id="PTHR22870:SF408">
    <property type="entry name" value="OS09G0560450 PROTEIN"/>
    <property type="match status" value="1"/>
</dbReference>
<reference evidence="5 6" key="1">
    <citation type="submission" date="2017-10" db="EMBL/GenBank/DDBJ databases">
        <title>Bifidobacterium xylocopum sp. nov. and Bifidobacterium aemilianum sp. nov., from the carpenter bee (Xylocopa violacea) digestive tract.</title>
        <authorList>
            <person name="Alberoni D."/>
            <person name="Baffoni L."/>
            <person name="Di Gioia D."/>
            <person name="Gaggia F."/>
            <person name="Biavati B."/>
        </authorList>
    </citation>
    <scope>NUCLEOTIDE SEQUENCE [LARGE SCALE GENOMIC DNA]</scope>
    <source>
        <strain evidence="5 6">XV2</strain>
    </source>
</reference>
<name>A0A366KE76_9BIFI</name>
<dbReference type="NCBIfam" id="TIGR02543">
    <property type="entry name" value="List_Bact_rpt"/>
    <property type="match status" value="1"/>
</dbReference>
<feature type="domain" description="RCC1-like" evidence="4">
    <location>
        <begin position="183"/>
        <end position="447"/>
    </location>
</feature>
<dbReference type="InterPro" id="IPR013378">
    <property type="entry name" value="InlB-like_B-rpt"/>
</dbReference>
<feature type="domain" description="RCC1-like" evidence="4">
    <location>
        <begin position="1394"/>
        <end position="1612"/>
    </location>
</feature>
<dbReference type="Gene3D" id="2.130.10.30">
    <property type="entry name" value="Regulator of chromosome condensation 1/beta-lactamase-inhibitor protein II"/>
    <property type="match status" value="8"/>
</dbReference>
<accession>A0A366KE76</accession>
<dbReference type="InterPro" id="IPR051210">
    <property type="entry name" value="Ub_ligase/GEF_domain"/>
</dbReference>
<keyword evidence="6" id="KW-1185">Reference proteome</keyword>
<dbReference type="GO" id="GO:0030313">
    <property type="term" value="C:cell envelope"/>
    <property type="evidence" value="ECO:0007669"/>
    <property type="project" value="UniProtKB-SubCell"/>
</dbReference>
<dbReference type="Pfam" id="PF00415">
    <property type="entry name" value="RCC1"/>
    <property type="match status" value="7"/>
</dbReference>
<dbReference type="Gene3D" id="2.60.40.4270">
    <property type="entry name" value="Listeria-Bacteroides repeat domain"/>
    <property type="match status" value="5"/>
</dbReference>
<comment type="subcellular location">
    <subcellularLocation>
        <location evidence="1">Cell envelope</location>
    </subcellularLocation>
</comment>
<organism evidence="5 6">
    <name type="scientific">Bifidobacterium xylocopae</name>
    <dbReference type="NCBI Taxonomy" id="2493119"/>
    <lineage>
        <taxon>Bacteria</taxon>
        <taxon>Bacillati</taxon>
        <taxon>Actinomycetota</taxon>
        <taxon>Actinomycetes</taxon>
        <taxon>Bifidobacteriales</taxon>
        <taxon>Bifidobacteriaceae</taxon>
        <taxon>Bifidobacterium</taxon>
    </lineage>
</organism>